<dbReference type="RefSeq" id="WP_190830212.1">
    <property type="nucleotide sequence ID" value="NZ_CAWPPI010000061.1"/>
</dbReference>
<reference evidence="1" key="1">
    <citation type="submission" date="2020-09" db="EMBL/GenBank/DDBJ databases">
        <title>Iningainema tapete sp. nov. (Scytonemataceae, Cyanobacteria) from greenhouses in central Florida (USA) produces two types of nodularin with biosynthetic potential for microcystin-LR and anabaenopeptins.</title>
        <authorList>
            <person name="Berthold D.E."/>
            <person name="Lefler F.W."/>
            <person name="Huang I.-S."/>
            <person name="Abdulla H."/>
            <person name="Zimba P.V."/>
            <person name="Laughinghouse H.D. IV."/>
        </authorList>
    </citation>
    <scope>NUCLEOTIDE SEQUENCE</scope>
    <source>
        <strain evidence="1">BLCCT55</strain>
    </source>
</reference>
<evidence type="ECO:0000313" key="1">
    <source>
        <dbReference type="EMBL" id="MBD2773890.1"/>
    </source>
</evidence>
<name>A0A8J6XIH1_9CYAN</name>
<dbReference type="AlphaFoldDB" id="A0A8J6XIH1"/>
<sequence length="101" mass="11875">MSKFQISIDLENVDLASLDTEEDFREEAKRLLTKTLIKVGESMGEKTWENLQKGLKGSQSEKRKFILETGRNYQKNASRRERQELEDYIVEQLRQHKKSGN</sequence>
<protein>
    <submittedName>
        <fullName evidence="1">Uncharacterized protein</fullName>
    </submittedName>
</protein>
<dbReference type="EMBL" id="JACXAE010000061">
    <property type="protein sequence ID" value="MBD2773890.1"/>
    <property type="molecule type" value="Genomic_DNA"/>
</dbReference>
<dbReference type="Proteomes" id="UP000629098">
    <property type="component" value="Unassembled WGS sequence"/>
</dbReference>
<evidence type="ECO:0000313" key="2">
    <source>
        <dbReference type="Proteomes" id="UP000629098"/>
    </source>
</evidence>
<keyword evidence="2" id="KW-1185">Reference proteome</keyword>
<organism evidence="1 2">
    <name type="scientific">Iningainema tapete BLCC-T55</name>
    <dbReference type="NCBI Taxonomy" id="2748662"/>
    <lineage>
        <taxon>Bacteria</taxon>
        <taxon>Bacillati</taxon>
        <taxon>Cyanobacteriota</taxon>
        <taxon>Cyanophyceae</taxon>
        <taxon>Nostocales</taxon>
        <taxon>Scytonemataceae</taxon>
        <taxon>Iningainema tapete</taxon>
    </lineage>
</organism>
<accession>A0A8J6XIH1</accession>
<proteinExistence type="predicted"/>
<comment type="caution">
    <text evidence="1">The sequence shown here is derived from an EMBL/GenBank/DDBJ whole genome shotgun (WGS) entry which is preliminary data.</text>
</comment>
<gene>
    <name evidence="1" type="ORF">ICL16_17870</name>
</gene>